<organism evidence="8 9">
    <name type="scientific">Caballeronia sordidicola</name>
    <name type="common">Burkholderia sordidicola</name>
    <dbReference type="NCBI Taxonomy" id="196367"/>
    <lineage>
        <taxon>Bacteria</taxon>
        <taxon>Pseudomonadati</taxon>
        <taxon>Pseudomonadota</taxon>
        <taxon>Betaproteobacteria</taxon>
        <taxon>Burkholderiales</taxon>
        <taxon>Burkholderiaceae</taxon>
        <taxon>Caballeronia</taxon>
    </lineage>
</organism>
<evidence type="ECO:0000256" key="2">
    <source>
        <dbReference type="ARBA" id="ARBA00008034"/>
    </source>
</evidence>
<dbReference type="PANTHER" id="PTHR30477:SF13">
    <property type="entry name" value="IRON TRANSPORT SYSTEM MEMBRANE PROTEIN HI_0360-RELATED"/>
    <property type="match status" value="1"/>
</dbReference>
<dbReference type="PANTHER" id="PTHR30477">
    <property type="entry name" value="ABC-TRANSPORTER METAL-BINDING PROTEIN"/>
    <property type="match status" value="1"/>
</dbReference>
<evidence type="ECO:0000313" key="9">
    <source>
        <dbReference type="Proteomes" id="UP000054893"/>
    </source>
</evidence>
<dbReference type="EMBL" id="FCOC02000012">
    <property type="protein sequence ID" value="SAL37896.1"/>
    <property type="molecule type" value="Genomic_DNA"/>
</dbReference>
<gene>
    <name evidence="8" type="ORF">AWB64_03915</name>
</gene>
<feature type="transmembrane region" description="Helical" evidence="7">
    <location>
        <begin position="128"/>
        <end position="152"/>
    </location>
</feature>
<accession>A0A158H0P8</accession>
<evidence type="ECO:0000256" key="4">
    <source>
        <dbReference type="ARBA" id="ARBA00022989"/>
    </source>
</evidence>
<dbReference type="AlphaFoldDB" id="A0A158H0P8"/>
<evidence type="ECO:0000256" key="7">
    <source>
        <dbReference type="SAM" id="Phobius"/>
    </source>
</evidence>
<sequence>MFEYEFMRNAFAASGIVAVLAGIVGYFLVLRGQTFAGHALSHVGFTGATGAVLVGISPLWGMVGFTLVAGVGMGALGEKLTGRDVAIGVILSLSLGFGLLFLHFFTAYASQATALLFGNVLGVSHETLVVLVGLAVVSLGALAVIMRPLLFASLQPELAEAKGVSLRLVSVLFLAITALAVAASTQIVGVLLVFALMVGPAAAAQNVSTRLSTGVVLAAVFALGQAWVGLTLAYYTDWPTSFWITMLAAGVYGVSLLGRK</sequence>
<evidence type="ECO:0000256" key="1">
    <source>
        <dbReference type="ARBA" id="ARBA00004141"/>
    </source>
</evidence>
<comment type="subcellular location">
    <subcellularLocation>
        <location evidence="6">Cell membrane</location>
        <topology evidence="6">Multi-pass membrane protein</topology>
    </subcellularLocation>
    <subcellularLocation>
        <location evidence="1">Membrane</location>
        <topology evidence="1">Multi-pass membrane protein</topology>
    </subcellularLocation>
</comment>
<dbReference type="Gene3D" id="1.10.3470.10">
    <property type="entry name" value="ABC transporter involved in vitamin B12 uptake, BtuC"/>
    <property type="match status" value="1"/>
</dbReference>
<feature type="transmembrane region" description="Helical" evidence="7">
    <location>
        <begin position="50"/>
        <end position="73"/>
    </location>
</feature>
<dbReference type="GO" id="GO:0055085">
    <property type="term" value="P:transmembrane transport"/>
    <property type="evidence" value="ECO:0007669"/>
    <property type="project" value="InterPro"/>
</dbReference>
<proteinExistence type="inferred from homology"/>
<dbReference type="SUPFAM" id="SSF81345">
    <property type="entry name" value="ABC transporter involved in vitamin B12 uptake, BtuC"/>
    <property type="match status" value="1"/>
</dbReference>
<feature type="transmembrane region" description="Helical" evidence="7">
    <location>
        <begin position="187"/>
        <end position="203"/>
    </location>
</feature>
<dbReference type="GO" id="GO:0043190">
    <property type="term" value="C:ATP-binding cassette (ABC) transporter complex"/>
    <property type="evidence" value="ECO:0007669"/>
    <property type="project" value="InterPro"/>
</dbReference>
<reference evidence="8 9" key="1">
    <citation type="submission" date="2016-01" db="EMBL/GenBank/DDBJ databases">
        <authorList>
            <person name="Oliw E.H."/>
        </authorList>
    </citation>
    <scope>NUCLEOTIDE SEQUENCE [LARGE SCALE GENOMIC DNA]</scope>
    <source>
        <strain evidence="8">LMG 22029</strain>
    </source>
</reference>
<feature type="transmembrane region" description="Helical" evidence="7">
    <location>
        <begin position="241"/>
        <end position="258"/>
    </location>
</feature>
<comment type="similarity">
    <text evidence="2 6">Belongs to the ABC-3 integral membrane protein family.</text>
</comment>
<dbReference type="InterPro" id="IPR001626">
    <property type="entry name" value="ABC_TroCD"/>
</dbReference>
<dbReference type="RefSeq" id="WP_060857012.1">
    <property type="nucleotide sequence ID" value="NZ_FCOC02000012.1"/>
</dbReference>
<feature type="transmembrane region" description="Helical" evidence="7">
    <location>
        <begin position="12"/>
        <end position="30"/>
    </location>
</feature>
<dbReference type="Proteomes" id="UP000054893">
    <property type="component" value="Unassembled WGS sequence"/>
</dbReference>
<feature type="transmembrane region" description="Helical" evidence="7">
    <location>
        <begin position="215"/>
        <end position="235"/>
    </location>
</feature>
<feature type="transmembrane region" description="Helical" evidence="7">
    <location>
        <begin position="85"/>
        <end position="108"/>
    </location>
</feature>
<evidence type="ECO:0000256" key="5">
    <source>
        <dbReference type="ARBA" id="ARBA00023136"/>
    </source>
</evidence>
<dbReference type="Pfam" id="PF00950">
    <property type="entry name" value="ABC-3"/>
    <property type="match status" value="1"/>
</dbReference>
<dbReference type="GO" id="GO:0010043">
    <property type="term" value="P:response to zinc ion"/>
    <property type="evidence" value="ECO:0007669"/>
    <property type="project" value="TreeGrafter"/>
</dbReference>
<keyword evidence="4 7" id="KW-1133">Transmembrane helix</keyword>
<protein>
    <submittedName>
        <fullName evidence="8">ABC transporter permease</fullName>
    </submittedName>
</protein>
<dbReference type="OrthoDB" id="2375762at2"/>
<keyword evidence="6" id="KW-0813">Transport</keyword>
<evidence type="ECO:0000256" key="6">
    <source>
        <dbReference type="RuleBase" id="RU003943"/>
    </source>
</evidence>
<evidence type="ECO:0000313" key="8">
    <source>
        <dbReference type="EMBL" id="SAL37896.1"/>
    </source>
</evidence>
<feature type="transmembrane region" description="Helical" evidence="7">
    <location>
        <begin position="164"/>
        <end position="181"/>
    </location>
</feature>
<evidence type="ECO:0000256" key="3">
    <source>
        <dbReference type="ARBA" id="ARBA00022692"/>
    </source>
</evidence>
<dbReference type="InterPro" id="IPR037294">
    <property type="entry name" value="ABC_BtuC-like"/>
</dbReference>
<keyword evidence="3 6" id="KW-0812">Transmembrane</keyword>
<keyword evidence="5 7" id="KW-0472">Membrane</keyword>
<name>A0A158H0P8_CABSO</name>